<dbReference type="SMART" id="SM00422">
    <property type="entry name" value="HTH_MERR"/>
    <property type="match status" value="1"/>
</dbReference>
<keyword evidence="1" id="KW-0238">DNA-binding</keyword>
<organism evidence="4 5">
    <name type="scientific">Bacillus arachidis</name>
    <dbReference type="NCBI Taxonomy" id="2819290"/>
    <lineage>
        <taxon>Bacteria</taxon>
        <taxon>Bacillati</taxon>
        <taxon>Bacillota</taxon>
        <taxon>Bacilli</taxon>
        <taxon>Bacillales</taxon>
        <taxon>Bacillaceae</taxon>
        <taxon>Bacillus</taxon>
    </lineage>
</organism>
<evidence type="ECO:0000313" key="5">
    <source>
        <dbReference type="Proteomes" id="UP000677611"/>
    </source>
</evidence>
<sequence length="272" mass="32297">MKKYKIGEVGKEFGVSIDALRFYEKKGFLKPQKDKDTGFRFYTYEDFGIFLAIKNFRQMGFHVKEIGSIFNGLELDDMIEKCNDKITEKEEAIKKLELEIKQINEFMGLLKKYKKEDRQWFIESTETYYLLRHIHLDKGTLCVNPLLKEWLSFLPTVYPALYIPLEQYKLKTICDSYWVMAIPEMKMREYELPIDESVLQVDMGECLNYLYEKEANEPLSNLILEEPLHIIENLGYNLNGDILCRYVCETKEQERVIEHYIIMLPIISKGEK</sequence>
<dbReference type="Pfam" id="PF13411">
    <property type="entry name" value="MerR_1"/>
    <property type="match status" value="1"/>
</dbReference>
<feature type="coiled-coil region" evidence="2">
    <location>
        <begin position="79"/>
        <end position="106"/>
    </location>
</feature>
<reference evidence="4 5" key="1">
    <citation type="submission" date="2021-03" db="EMBL/GenBank/DDBJ databases">
        <title>Identification of novel Bacillus strains.</title>
        <authorList>
            <person name="Xiao Z."/>
            <person name="Li Y."/>
            <person name="Shen J."/>
        </authorList>
    </citation>
    <scope>NUCLEOTIDE SEQUENCE [LARGE SCALE GENOMIC DNA]</scope>
    <source>
        <strain evidence="4 5">SY8</strain>
    </source>
</reference>
<proteinExistence type="predicted"/>
<keyword evidence="2" id="KW-0175">Coiled coil</keyword>
<dbReference type="PANTHER" id="PTHR30204:SF96">
    <property type="entry name" value="CHROMOSOME-ANCHORING PROTEIN RACA"/>
    <property type="match status" value="1"/>
</dbReference>
<dbReference type="SUPFAM" id="SSF46955">
    <property type="entry name" value="Putative DNA-binding domain"/>
    <property type="match status" value="1"/>
</dbReference>
<evidence type="ECO:0000259" key="3">
    <source>
        <dbReference type="PROSITE" id="PS50937"/>
    </source>
</evidence>
<gene>
    <name evidence="4" type="ORF">J4P90_21420</name>
</gene>
<feature type="domain" description="HTH merR-type" evidence="3">
    <location>
        <begin position="3"/>
        <end position="72"/>
    </location>
</feature>
<evidence type="ECO:0000313" key="4">
    <source>
        <dbReference type="EMBL" id="MBO1627730.1"/>
    </source>
</evidence>
<dbReference type="InterPro" id="IPR047057">
    <property type="entry name" value="MerR_fam"/>
</dbReference>
<dbReference type="RefSeq" id="WP_208018985.1">
    <property type="nucleotide sequence ID" value="NZ_JAGDQJ010000028.1"/>
</dbReference>
<dbReference type="InterPro" id="IPR000551">
    <property type="entry name" value="MerR-type_HTH_dom"/>
</dbReference>
<dbReference type="Gene3D" id="1.10.1660.10">
    <property type="match status" value="1"/>
</dbReference>
<dbReference type="InterPro" id="IPR009061">
    <property type="entry name" value="DNA-bd_dom_put_sf"/>
</dbReference>
<evidence type="ECO:0000256" key="2">
    <source>
        <dbReference type="SAM" id="Coils"/>
    </source>
</evidence>
<evidence type="ECO:0000256" key="1">
    <source>
        <dbReference type="ARBA" id="ARBA00023125"/>
    </source>
</evidence>
<dbReference type="Proteomes" id="UP000677611">
    <property type="component" value="Unassembled WGS sequence"/>
</dbReference>
<keyword evidence="5" id="KW-1185">Reference proteome</keyword>
<accession>A0ABS3P3N8</accession>
<comment type="caution">
    <text evidence="4">The sequence shown here is derived from an EMBL/GenBank/DDBJ whole genome shotgun (WGS) entry which is preliminary data.</text>
</comment>
<name>A0ABS3P3N8_9BACI</name>
<dbReference type="PANTHER" id="PTHR30204">
    <property type="entry name" value="REDOX-CYCLING DRUG-SENSING TRANSCRIPTIONAL ACTIVATOR SOXR"/>
    <property type="match status" value="1"/>
</dbReference>
<dbReference type="PROSITE" id="PS50937">
    <property type="entry name" value="HTH_MERR_2"/>
    <property type="match status" value="1"/>
</dbReference>
<protein>
    <submittedName>
        <fullName evidence="4">MerR family transcriptional regulator</fullName>
    </submittedName>
</protein>
<dbReference type="EMBL" id="JAGDQJ010000028">
    <property type="protein sequence ID" value="MBO1627730.1"/>
    <property type="molecule type" value="Genomic_DNA"/>
</dbReference>